<evidence type="ECO:0000313" key="6">
    <source>
        <dbReference type="Proteomes" id="UP000826573"/>
    </source>
</evidence>
<dbReference type="PANTHER" id="PTHR10502">
    <property type="entry name" value="ANNEXIN"/>
    <property type="match status" value="1"/>
</dbReference>
<keyword evidence="3" id="KW-0041">Annexin</keyword>
<dbReference type="PANTHER" id="PTHR10502:SF102">
    <property type="entry name" value="ANNEXIN B11"/>
    <property type="match status" value="1"/>
</dbReference>
<evidence type="ECO:0008006" key="7">
    <source>
        <dbReference type="Google" id="ProtNLM"/>
    </source>
</evidence>
<dbReference type="Gene3D" id="1.10.220.10">
    <property type="entry name" value="Annexin"/>
    <property type="match status" value="4"/>
</dbReference>
<dbReference type="SMART" id="SM00335">
    <property type="entry name" value="ANX"/>
    <property type="match status" value="3"/>
</dbReference>
<dbReference type="EMBL" id="JAIMJC010000007">
    <property type="protein sequence ID" value="KAH0521809.1"/>
    <property type="molecule type" value="Genomic_DNA"/>
</dbReference>
<reference evidence="5 6" key="1">
    <citation type="submission" date="2021-08" db="EMBL/GenBank/DDBJ databases">
        <title>The highly contiguous genome resource for Trichoderma semiorbis FJ059, a fungal antagonistic to plant pathogens.</title>
        <authorList>
            <person name="Liu T."/>
        </authorList>
    </citation>
    <scope>NUCLEOTIDE SEQUENCE [LARGE SCALE GENOMIC DNA]</scope>
    <source>
        <strain evidence="5 6">FJ059</strain>
    </source>
</reference>
<name>A0A9P8HCG6_9HYPO</name>
<accession>A0A9P8HCG6</accession>
<dbReference type="Pfam" id="PF00191">
    <property type="entry name" value="Annexin"/>
    <property type="match status" value="3"/>
</dbReference>
<protein>
    <recommendedName>
        <fullName evidence="7">Annexin</fullName>
    </recommendedName>
</protein>
<keyword evidence="2" id="KW-0677">Repeat</keyword>
<dbReference type="GO" id="GO:0005737">
    <property type="term" value="C:cytoplasm"/>
    <property type="evidence" value="ECO:0007669"/>
    <property type="project" value="TreeGrafter"/>
</dbReference>
<evidence type="ECO:0000256" key="4">
    <source>
        <dbReference type="SAM" id="MobiDB-lite"/>
    </source>
</evidence>
<comment type="similarity">
    <text evidence="1">Belongs to the annexin family.</text>
</comment>
<dbReference type="InterPro" id="IPR018502">
    <property type="entry name" value="Annexin_repeat"/>
</dbReference>
<feature type="region of interest" description="Disordered" evidence="4">
    <location>
        <begin position="1"/>
        <end position="35"/>
    </location>
</feature>
<dbReference type="GO" id="GO:0001786">
    <property type="term" value="F:phosphatidylserine binding"/>
    <property type="evidence" value="ECO:0007669"/>
    <property type="project" value="TreeGrafter"/>
</dbReference>
<evidence type="ECO:0000256" key="1">
    <source>
        <dbReference type="ARBA" id="ARBA00007831"/>
    </source>
</evidence>
<evidence type="ECO:0000256" key="2">
    <source>
        <dbReference type="ARBA" id="ARBA00022737"/>
    </source>
</evidence>
<proteinExistence type="inferred from homology"/>
<organism evidence="5 6">
    <name type="scientific">Trichoderma semiorbis</name>
    <dbReference type="NCBI Taxonomy" id="1491008"/>
    <lineage>
        <taxon>Eukaryota</taxon>
        <taxon>Fungi</taxon>
        <taxon>Dikarya</taxon>
        <taxon>Ascomycota</taxon>
        <taxon>Pezizomycotina</taxon>
        <taxon>Sordariomycetes</taxon>
        <taxon>Hypocreomycetidae</taxon>
        <taxon>Hypocreales</taxon>
        <taxon>Hypocreaceae</taxon>
        <taxon>Trichoderma</taxon>
    </lineage>
</organism>
<dbReference type="GO" id="GO:0005634">
    <property type="term" value="C:nucleus"/>
    <property type="evidence" value="ECO:0007669"/>
    <property type="project" value="TreeGrafter"/>
</dbReference>
<dbReference type="GO" id="GO:0012506">
    <property type="term" value="C:vesicle membrane"/>
    <property type="evidence" value="ECO:0007669"/>
    <property type="project" value="TreeGrafter"/>
</dbReference>
<gene>
    <name evidence="5" type="ORF">TsFJ059_005746</name>
</gene>
<dbReference type="AlphaFoldDB" id="A0A9P8HCG6"/>
<dbReference type="GO" id="GO:0005886">
    <property type="term" value="C:plasma membrane"/>
    <property type="evidence" value="ECO:0007669"/>
    <property type="project" value="TreeGrafter"/>
</dbReference>
<dbReference type="GO" id="GO:0005544">
    <property type="term" value="F:calcium-dependent phospholipid binding"/>
    <property type="evidence" value="ECO:0007669"/>
    <property type="project" value="InterPro"/>
</dbReference>
<sequence length="387" mass="44068">MRIPIRQFSHTTGHQSQQRHKSPLSPNPDQQLPRHAPVSDLQLSKINIHLTLAPPEHDERQNIEITQAIDKLQEAMTEADCDNSALISVLTDPKFQDQQALHQFQYDYYSQTTLDLAEQIEQKTQGLFRAALMALLKGPLDYDVYTLEKALSGEDADKRALNNVLLCRSSANIRGIIRKYNGTSGRDLVELIKSKVDKDLFRLYSIIFSDTRIEDAVLDIPTNIPTEIDDKVAEIQRLIESPPTTDFTPIIDILASANAAQLRAMSSAYEKKYQRKLDHDIARKFYGSSMEDALLQILDFATDRGKSDADGLWNVLRPSTKNDNTFIYRALRLYWSGTERLQEVHAAYKKTYGMRLLDNLNGSLSGHYRKLMIALYGEKSTPTSMYR</sequence>
<evidence type="ECO:0000313" key="5">
    <source>
        <dbReference type="EMBL" id="KAH0521809.1"/>
    </source>
</evidence>
<comment type="caution">
    <text evidence="5">The sequence shown here is derived from an EMBL/GenBank/DDBJ whole genome shotgun (WGS) entry which is preliminary data.</text>
</comment>
<dbReference type="Proteomes" id="UP000826573">
    <property type="component" value="Unassembled WGS sequence"/>
</dbReference>
<dbReference type="SUPFAM" id="SSF47874">
    <property type="entry name" value="Annexin"/>
    <property type="match status" value="1"/>
</dbReference>
<dbReference type="InterPro" id="IPR037104">
    <property type="entry name" value="Annexin_sf"/>
</dbReference>
<keyword evidence="6" id="KW-1185">Reference proteome</keyword>
<dbReference type="GO" id="GO:0005509">
    <property type="term" value="F:calcium ion binding"/>
    <property type="evidence" value="ECO:0007669"/>
    <property type="project" value="InterPro"/>
</dbReference>
<evidence type="ECO:0000256" key="3">
    <source>
        <dbReference type="ARBA" id="ARBA00023216"/>
    </source>
</evidence>